<accession>A0A6J5KT31</accession>
<evidence type="ECO:0000313" key="1">
    <source>
        <dbReference type="EMBL" id="CAB4125678.1"/>
    </source>
</evidence>
<gene>
    <name evidence="1" type="ORF">UFOVP53_198</name>
</gene>
<reference evidence="1" key="1">
    <citation type="submission" date="2020-04" db="EMBL/GenBank/DDBJ databases">
        <authorList>
            <person name="Chiriac C."/>
            <person name="Salcher M."/>
            <person name="Ghai R."/>
            <person name="Kavagutti S V."/>
        </authorList>
    </citation>
    <scope>NUCLEOTIDE SEQUENCE</scope>
</reference>
<sequence length="76" mass="9358">MRPSRKPDFVYEVWEFWIEEGVQYNNNCGRFYGVKAEGDYLYWLNNKDGSWHKYKYHDLISTVYIQWVADRILLEL</sequence>
<dbReference type="EMBL" id="LR796189">
    <property type="protein sequence ID" value="CAB4125678.1"/>
    <property type="molecule type" value="Genomic_DNA"/>
</dbReference>
<proteinExistence type="predicted"/>
<name>A0A6J5KT31_9CAUD</name>
<organism evidence="1">
    <name type="scientific">uncultured Caudovirales phage</name>
    <dbReference type="NCBI Taxonomy" id="2100421"/>
    <lineage>
        <taxon>Viruses</taxon>
        <taxon>Duplodnaviria</taxon>
        <taxon>Heunggongvirae</taxon>
        <taxon>Uroviricota</taxon>
        <taxon>Caudoviricetes</taxon>
        <taxon>Peduoviridae</taxon>
        <taxon>Maltschvirus</taxon>
        <taxon>Maltschvirus maltsch</taxon>
    </lineage>
</organism>
<protein>
    <submittedName>
        <fullName evidence="1">Uncharacterized protein</fullName>
    </submittedName>
</protein>